<organism evidence="1 2">
    <name type="scientific">Elizabethkingia miricola</name>
    <name type="common">Chryseobacterium miricola</name>
    <dbReference type="NCBI Taxonomy" id="172045"/>
    <lineage>
        <taxon>Bacteria</taxon>
        <taxon>Pseudomonadati</taxon>
        <taxon>Bacteroidota</taxon>
        <taxon>Flavobacteriia</taxon>
        <taxon>Flavobacteriales</taxon>
        <taxon>Weeksellaceae</taxon>
        <taxon>Elizabethkingia</taxon>
    </lineage>
</organism>
<sequence>MFSDKIKKIIEHNIINAADVFDYEYSPYSERFDKTQNFLWSILIHESRNYNLKESYFFFANNSSINAKACRHNNYNLISVNSGLVIWLIKNVVENQKLKEYYEKHYDVFQRIQFYSFEELSFQINLLFTFYHEFAHLLQKSDYLELGLEENSKSDFSLYRHALEIDADTFSGIFIARHLIQYYEKDFSEFGIEFLEIIATVLCSNLFFYLSSFGAANKKLYFKENSHPHPFIRVIRLLFTIGKYFQDDYKIKIDKIGIVTKIVDEIFLLQDTYEVNNLSSFRNEMINSTIDIHEYLQELSDHDKLKVNSAIRIYNQRQETDGK</sequence>
<evidence type="ECO:0000313" key="1">
    <source>
        <dbReference type="EMBL" id="TYO92028.1"/>
    </source>
</evidence>
<evidence type="ECO:0000313" key="2">
    <source>
        <dbReference type="Proteomes" id="UP000324513"/>
    </source>
</evidence>
<comment type="caution">
    <text evidence="1">The sequence shown here is derived from an EMBL/GenBank/DDBJ whole genome shotgun (WGS) entry which is preliminary data.</text>
</comment>
<proteinExistence type="predicted"/>
<protein>
    <recommendedName>
        <fullName evidence="3">Peptidase U49</fullName>
    </recommendedName>
</protein>
<keyword evidence="2" id="KW-1185">Reference proteome</keyword>
<reference evidence="1 2" key="1">
    <citation type="submission" date="2019-07" db="EMBL/GenBank/DDBJ databases">
        <title>Genomic Encyclopedia of Archaeal and Bacterial Type Strains, Phase II (KMG-II): from individual species to whole genera.</title>
        <authorList>
            <person name="Goeker M."/>
        </authorList>
    </citation>
    <scope>NUCLEOTIDE SEQUENCE [LARGE SCALE GENOMIC DNA]</scope>
    <source>
        <strain evidence="1 2">DSM 14571</strain>
    </source>
</reference>
<dbReference type="Proteomes" id="UP000324513">
    <property type="component" value="Unassembled WGS sequence"/>
</dbReference>
<dbReference type="RefSeq" id="WP_065080891.1">
    <property type="nucleotide sequence ID" value="NZ_FLSS01000036.1"/>
</dbReference>
<gene>
    <name evidence="1" type="ORF">LX74_01685</name>
</gene>
<name>A0ABY3NH01_ELIMR</name>
<dbReference type="EMBL" id="VNHK01000005">
    <property type="protein sequence ID" value="TYO92028.1"/>
    <property type="molecule type" value="Genomic_DNA"/>
</dbReference>
<evidence type="ECO:0008006" key="3">
    <source>
        <dbReference type="Google" id="ProtNLM"/>
    </source>
</evidence>
<accession>A0ABY3NH01</accession>